<dbReference type="PANTHER" id="PTHR32444">
    <property type="entry name" value="BULB-TYPE LECTIN DOMAIN-CONTAINING PROTEIN"/>
    <property type="match status" value="1"/>
</dbReference>
<evidence type="ECO:0000256" key="10">
    <source>
        <dbReference type="SAM" id="SignalP"/>
    </source>
</evidence>
<feature type="domain" description="Apple" evidence="12">
    <location>
        <begin position="332"/>
        <end position="415"/>
    </location>
</feature>
<evidence type="ECO:0008006" key="14">
    <source>
        <dbReference type="Google" id="ProtNLM"/>
    </source>
</evidence>
<dbReference type="InterPro" id="IPR008949">
    <property type="entry name" value="Isoprenoid_synthase_dom_sf"/>
</dbReference>
<dbReference type="GO" id="GO:0004674">
    <property type="term" value="F:protein serine/threonine kinase activity"/>
    <property type="evidence" value="ECO:0007669"/>
    <property type="project" value="InterPro"/>
</dbReference>
<dbReference type="GO" id="GO:0016020">
    <property type="term" value="C:membrane"/>
    <property type="evidence" value="ECO:0007669"/>
    <property type="project" value="UniProtKB-SubCell"/>
</dbReference>
<dbReference type="EMBL" id="OIVN01005013">
    <property type="protein sequence ID" value="SPD20466.1"/>
    <property type="molecule type" value="Genomic_DNA"/>
</dbReference>
<protein>
    <recommendedName>
        <fullName evidence="14">Non-specific serine/threonine protein kinase</fullName>
    </recommendedName>
</protein>
<dbReference type="Pfam" id="PF01453">
    <property type="entry name" value="B_lectin"/>
    <property type="match status" value="1"/>
</dbReference>
<organism evidence="13">
    <name type="scientific">Fagus sylvatica</name>
    <name type="common">Beechnut</name>
    <dbReference type="NCBI Taxonomy" id="28930"/>
    <lineage>
        <taxon>Eukaryota</taxon>
        <taxon>Viridiplantae</taxon>
        <taxon>Streptophyta</taxon>
        <taxon>Embryophyta</taxon>
        <taxon>Tracheophyta</taxon>
        <taxon>Spermatophyta</taxon>
        <taxon>Magnoliopsida</taxon>
        <taxon>eudicotyledons</taxon>
        <taxon>Gunneridae</taxon>
        <taxon>Pentapetalae</taxon>
        <taxon>rosids</taxon>
        <taxon>fabids</taxon>
        <taxon>Fagales</taxon>
        <taxon>Fagaceae</taxon>
        <taxon>Fagus</taxon>
    </lineage>
</organism>
<sequence length="672" mass="75281">MQSFSFIFFLSLVLELSSAADTIVSMQSIIKGETLVSSGQRFELGFFSPGDSRNLYLGIWYKNSSRTIVWVANRENPLTDSYGVLTLAKNGNLILTDRKNQTVWSSNSSRAEVPVAQLLESGNFVVREKTNTNPENYIWQSFDFPSDTLLPGMKVGWNFKTGLNRVLTSWKNVSDPSRGESTYEFDNLGLLQLVSRKGSEKIFRSGLWNGLQFSGSVLTVNAVFKPNVVYDNDELYYMYEANDNSVVTRMTLTDSGSIQRLLLNQGSGEWNVMYTAPNDMCDVYGNCGANGICRISKRPICECLKGFVPKQPKEWEVLNWIGGCVRRIPLTCQKGEGFLKLEGVKLPDLVQYWLNKSMSLEECEAECLKNCSCTAYANSDIRNGGSGCLMWFGDLIDIREFIDEEGEEDFYIREPASELGQRTKEDLDMPLFDFVTIVRSTNNFSCTNKIGEGGFGPVYKKLPQDRPAMSSVVFMLGNEGSPLPQPKHPGFFIERSSTGADVSTRVEACHTDSAVTITMMEVYQPRTAVHLSQLCIISTLHNHSNFNTLVTSGYSMLTITSLVGMGDIVTKDSLELVFSDPKIVRASAVVCRLMDDMVSHKKKQSTSFRYDAWKDINEECLYPTFVPMPILTRVLNLARVIDVLYKDEDCYTHAGTVLKAFVISMVIDPVPL</sequence>
<accession>A0A2N9I338</accession>
<dbReference type="SMART" id="SM00108">
    <property type="entry name" value="B_lectin"/>
    <property type="match status" value="1"/>
</dbReference>
<dbReference type="InterPro" id="IPR021820">
    <property type="entry name" value="S-locus_recpt_kinase_C"/>
</dbReference>
<dbReference type="CDD" id="cd01098">
    <property type="entry name" value="PAN_AP_plant"/>
    <property type="match status" value="1"/>
</dbReference>
<evidence type="ECO:0000256" key="3">
    <source>
        <dbReference type="ARBA" id="ARBA00022692"/>
    </source>
</evidence>
<keyword evidence="4 10" id="KW-0732">Signal</keyword>
<dbReference type="FunFam" id="2.90.10.10:FF:000004">
    <property type="entry name" value="G-type lectin S-receptor-like serine/threonine-protein kinase"/>
    <property type="match status" value="1"/>
</dbReference>
<dbReference type="Pfam" id="PF00954">
    <property type="entry name" value="S_locus_glycop"/>
    <property type="match status" value="1"/>
</dbReference>
<proteinExistence type="predicted"/>
<evidence type="ECO:0000313" key="13">
    <source>
        <dbReference type="EMBL" id="SPD20466.1"/>
    </source>
</evidence>
<dbReference type="FunFam" id="3.50.4.10:FF:000002">
    <property type="entry name" value="G-type lectin S-receptor-like serine/threonine-protein kinase"/>
    <property type="match status" value="1"/>
</dbReference>
<dbReference type="PROSITE" id="PS50948">
    <property type="entry name" value="PAN"/>
    <property type="match status" value="1"/>
</dbReference>
<evidence type="ECO:0000256" key="7">
    <source>
        <dbReference type="ARBA" id="ARBA00023157"/>
    </source>
</evidence>
<dbReference type="GO" id="GO:0048544">
    <property type="term" value="P:recognition of pollen"/>
    <property type="evidence" value="ECO:0007669"/>
    <property type="project" value="InterPro"/>
</dbReference>
<dbReference type="Gene3D" id="2.90.10.10">
    <property type="entry name" value="Bulb-type lectin domain"/>
    <property type="match status" value="1"/>
</dbReference>
<dbReference type="InterPro" id="IPR005630">
    <property type="entry name" value="Terpene_synthase_metal-bd"/>
</dbReference>
<keyword evidence="3" id="KW-0812">Transmembrane</keyword>
<dbReference type="Gene3D" id="3.50.4.10">
    <property type="entry name" value="Hepatocyte Growth Factor"/>
    <property type="match status" value="1"/>
</dbReference>
<dbReference type="PROSITE" id="PS50927">
    <property type="entry name" value="BULB_LECTIN"/>
    <property type="match status" value="1"/>
</dbReference>
<dbReference type="Pfam" id="PF08276">
    <property type="entry name" value="PAN_2"/>
    <property type="match status" value="1"/>
</dbReference>
<evidence type="ECO:0000256" key="4">
    <source>
        <dbReference type="ARBA" id="ARBA00022729"/>
    </source>
</evidence>
<feature type="chain" id="PRO_5014757438" description="Non-specific serine/threonine protein kinase" evidence="10">
    <location>
        <begin position="20"/>
        <end position="672"/>
    </location>
</feature>
<dbReference type="Gene3D" id="1.10.600.10">
    <property type="entry name" value="Farnesyl Diphosphate Synthase"/>
    <property type="match status" value="2"/>
</dbReference>
<keyword evidence="9" id="KW-0325">Glycoprotein</keyword>
<evidence type="ECO:0000256" key="1">
    <source>
        <dbReference type="ARBA" id="ARBA00004167"/>
    </source>
</evidence>
<dbReference type="InterPro" id="IPR000858">
    <property type="entry name" value="S_locus_glycoprot_dom"/>
</dbReference>
<keyword evidence="7" id="KW-1015">Disulfide bond</keyword>
<dbReference type="GO" id="GO:0010333">
    <property type="term" value="F:terpene synthase activity"/>
    <property type="evidence" value="ECO:0007669"/>
    <property type="project" value="InterPro"/>
</dbReference>
<dbReference type="InterPro" id="IPR003609">
    <property type="entry name" value="Pan_app"/>
</dbReference>
<keyword evidence="5" id="KW-1133">Transmembrane helix</keyword>
<evidence type="ECO:0000256" key="2">
    <source>
        <dbReference type="ARBA" id="ARBA00022553"/>
    </source>
</evidence>
<keyword evidence="8" id="KW-0675">Receptor</keyword>
<gene>
    <name evidence="13" type="ORF">FSB_LOCUS48348</name>
</gene>
<evidence type="ECO:0000259" key="12">
    <source>
        <dbReference type="PROSITE" id="PS50948"/>
    </source>
</evidence>
<dbReference type="PANTHER" id="PTHR32444:SF118">
    <property type="entry name" value="OS09G0551150 PROTEIN"/>
    <property type="match status" value="1"/>
</dbReference>
<evidence type="ECO:0000256" key="9">
    <source>
        <dbReference type="ARBA" id="ARBA00023180"/>
    </source>
</evidence>
<comment type="subcellular location">
    <subcellularLocation>
        <location evidence="1">Membrane</location>
        <topology evidence="1">Single-pass membrane protein</topology>
    </subcellularLocation>
</comment>
<name>A0A2N9I338_FAGSY</name>
<dbReference type="Pfam" id="PF03936">
    <property type="entry name" value="Terpene_synth_C"/>
    <property type="match status" value="1"/>
</dbReference>
<feature type="domain" description="Bulb-type lectin" evidence="11">
    <location>
        <begin position="20"/>
        <end position="139"/>
    </location>
</feature>
<dbReference type="CDD" id="cd00028">
    <property type="entry name" value="B_lectin"/>
    <property type="match status" value="1"/>
</dbReference>
<dbReference type="InterPro" id="IPR001480">
    <property type="entry name" value="Bulb-type_lectin_dom"/>
</dbReference>
<evidence type="ECO:0000259" key="11">
    <source>
        <dbReference type="PROSITE" id="PS50927"/>
    </source>
</evidence>
<keyword evidence="6" id="KW-0472">Membrane</keyword>
<dbReference type="InterPro" id="IPR036426">
    <property type="entry name" value="Bulb-type_lectin_dom_sf"/>
</dbReference>
<dbReference type="AlphaFoldDB" id="A0A2N9I338"/>
<evidence type="ECO:0000256" key="5">
    <source>
        <dbReference type="ARBA" id="ARBA00022989"/>
    </source>
</evidence>
<dbReference type="Pfam" id="PF11883">
    <property type="entry name" value="DUF3403"/>
    <property type="match status" value="1"/>
</dbReference>
<dbReference type="GO" id="GO:0000287">
    <property type="term" value="F:magnesium ion binding"/>
    <property type="evidence" value="ECO:0007669"/>
    <property type="project" value="InterPro"/>
</dbReference>
<dbReference type="Gene3D" id="3.30.200.20">
    <property type="entry name" value="Phosphorylase Kinase, domain 1"/>
    <property type="match status" value="1"/>
</dbReference>
<evidence type="ECO:0000256" key="8">
    <source>
        <dbReference type="ARBA" id="ARBA00023170"/>
    </source>
</evidence>
<evidence type="ECO:0000256" key="6">
    <source>
        <dbReference type="ARBA" id="ARBA00023136"/>
    </source>
</evidence>
<reference evidence="13" key="1">
    <citation type="submission" date="2018-02" db="EMBL/GenBank/DDBJ databases">
        <authorList>
            <person name="Cohen D.B."/>
            <person name="Kent A.D."/>
        </authorList>
    </citation>
    <scope>NUCLEOTIDE SEQUENCE</scope>
</reference>
<dbReference type="SUPFAM" id="SSF51110">
    <property type="entry name" value="alpha-D-mannose-specific plant lectins"/>
    <property type="match status" value="1"/>
</dbReference>
<dbReference type="SUPFAM" id="SSF48576">
    <property type="entry name" value="Terpenoid synthases"/>
    <property type="match status" value="1"/>
</dbReference>
<feature type="signal peptide" evidence="10">
    <location>
        <begin position="1"/>
        <end position="19"/>
    </location>
</feature>
<keyword evidence="2" id="KW-0597">Phosphoprotein</keyword>
<dbReference type="SMART" id="SM00473">
    <property type="entry name" value="PAN_AP"/>
    <property type="match status" value="1"/>
</dbReference>